<dbReference type="Proteomes" id="UP000255024">
    <property type="component" value="Unassembled WGS sequence"/>
</dbReference>
<dbReference type="AlphaFoldDB" id="A0A378RMP5"/>
<organism evidence="1 2">
    <name type="scientific">Myroides odoratus</name>
    <name type="common">Flavobacterium odoratum</name>
    <dbReference type="NCBI Taxonomy" id="256"/>
    <lineage>
        <taxon>Bacteria</taxon>
        <taxon>Pseudomonadati</taxon>
        <taxon>Bacteroidota</taxon>
        <taxon>Flavobacteriia</taxon>
        <taxon>Flavobacteriales</taxon>
        <taxon>Flavobacteriaceae</taxon>
        <taxon>Myroides</taxon>
    </lineage>
</organism>
<dbReference type="RefSeq" id="WP_115091296.1">
    <property type="nucleotide sequence ID" value="NZ_CP068107.1"/>
</dbReference>
<sequence length="59" mass="7159">MKKRIDIQEIIESHGIETKVKNNRLLAKEEYTKQGKLFHTWIDVTDWELPKIIYNLLNY</sequence>
<gene>
    <name evidence="1" type="ORF">NCTC11179_01875</name>
</gene>
<name>A0A378RMP5_MYROD</name>
<keyword evidence="2" id="KW-1185">Reference proteome</keyword>
<evidence type="ECO:0000313" key="2">
    <source>
        <dbReference type="Proteomes" id="UP000255024"/>
    </source>
</evidence>
<reference evidence="1 2" key="1">
    <citation type="submission" date="2018-06" db="EMBL/GenBank/DDBJ databases">
        <authorList>
            <consortium name="Pathogen Informatics"/>
            <person name="Doyle S."/>
        </authorList>
    </citation>
    <scope>NUCLEOTIDE SEQUENCE [LARGE SCALE GENOMIC DNA]</scope>
    <source>
        <strain evidence="1 2">NCTC11179</strain>
    </source>
</reference>
<evidence type="ECO:0000313" key="1">
    <source>
        <dbReference type="EMBL" id="STZ28333.1"/>
    </source>
</evidence>
<accession>A0A378RMP5</accession>
<dbReference type="EMBL" id="UGQL01000001">
    <property type="protein sequence ID" value="STZ28333.1"/>
    <property type="molecule type" value="Genomic_DNA"/>
</dbReference>
<protein>
    <submittedName>
        <fullName evidence="1">Uncharacterized protein</fullName>
    </submittedName>
</protein>
<proteinExistence type="predicted"/>